<dbReference type="Pfam" id="PF00067">
    <property type="entry name" value="p450"/>
    <property type="match status" value="1"/>
</dbReference>
<evidence type="ECO:0000256" key="3">
    <source>
        <dbReference type="ARBA" id="ARBA00022617"/>
    </source>
</evidence>
<accession>A0AAV4GDI3</accession>
<comment type="cofactor">
    <cofactor evidence="1">
        <name>heme</name>
        <dbReference type="ChEBI" id="CHEBI:30413"/>
    </cofactor>
</comment>
<comment type="similarity">
    <text evidence="2 8">Belongs to the cytochrome P450 family.</text>
</comment>
<dbReference type="PROSITE" id="PS00086">
    <property type="entry name" value="CYTOCHROME_P450"/>
    <property type="match status" value="1"/>
</dbReference>
<evidence type="ECO:0000313" key="10">
    <source>
        <dbReference type="Proteomes" id="UP000762676"/>
    </source>
</evidence>
<proteinExistence type="inferred from homology"/>
<dbReference type="InterPro" id="IPR001128">
    <property type="entry name" value="Cyt_P450"/>
</dbReference>
<dbReference type="GO" id="GO:0004497">
    <property type="term" value="F:monooxygenase activity"/>
    <property type="evidence" value="ECO:0007669"/>
    <property type="project" value="UniProtKB-KW"/>
</dbReference>
<dbReference type="Proteomes" id="UP000762676">
    <property type="component" value="Unassembled WGS sequence"/>
</dbReference>
<keyword evidence="5 8" id="KW-0560">Oxidoreductase</keyword>
<dbReference type="InterPro" id="IPR036396">
    <property type="entry name" value="Cyt_P450_sf"/>
</dbReference>
<dbReference type="AlphaFoldDB" id="A0AAV4GDI3"/>
<keyword evidence="6 8" id="KW-0408">Iron</keyword>
<evidence type="ECO:0000256" key="7">
    <source>
        <dbReference type="ARBA" id="ARBA00023033"/>
    </source>
</evidence>
<keyword evidence="7 8" id="KW-0503">Monooxygenase</keyword>
<reference evidence="9 10" key="1">
    <citation type="journal article" date="2021" name="Elife">
        <title>Chloroplast acquisition without the gene transfer in kleptoplastic sea slugs, Plakobranchus ocellatus.</title>
        <authorList>
            <person name="Maeda T."/>
            <person name="Takahashi S."/>
            <person name="Yoshida T."/>
            <person name="Shimamura S."/>
            <person name="Takaki Y."/>
            <person name="Nagai Y."/>
            <person name="Toyoda A."/>
            <person name="Suzuki Y."/>
            <person name="Arimoto A."/>
            <person name="Ishii H."/>
            <person name="Satoh N."/>
            <person name="Nishiyama T."/>
            <person name="Hasebe M."/>
            <person name="Maruyama T."/>
            <person name="Minagawa J."/>
            <person name="Obokata J."/>
            <person name="Shigenobu S."/>
        </authorList>
    </citation>
    <scope>NUCLEOTIDE SEQUENCE [LARGE SCALE GENOMIC DNA]</scope>
</reference>
<dbReference type="InterPro" id="IPR050479">
    <property type="entry name" value="CYP11_CYP27_families"/>
</dbReference>
<name>A0AAV4GDI3_9GAST</name>
<dbReference type="PRINTS" id="PR00385">
    <property type="entry name" value="P450"/>
</dbReference>
<evidence type="ECO:0000256" key="5">
    <source>
        <dbReference type="ARBA" id="ARBA00023002"/>
    </source>
</evidence>
<dbReference type="InterPro" id="IPR017972">
    <property type="entry name" value="Cyt_P450_CS"/>
</dbReference>
<gene>
    <name evidence="9" type="ORF">ElyMa_002392000</name>
</gene>
<keyword evidence="4 8" id="KW-0479">Metal-binding</keyword>
<dbReference type="InterPro" id="IPR002397">
    <property type="entry name" value="Cyt_P450_B"/>
</dbReference>
<keyword evidence="3 8" id="KW-0349">Heme</keyword>
<dbReference type="EMBL" id="BMAT01004921">
    <property type="protein sequence ID" value="GFR83462.1"/>
    <property type="molecule type" value="Genomic_DNA"/>
</dbReference>
<dbReference type="PANTHER" id="PTHR24279">
    <property type="entry name" value="CYTOCHROME P450"/>
    <property type="match status" value="1"/>
</dbReference>
<dbReference type="GO" id="GO:0005506">
    <property type="term" value="F:iron ion binding"/>
    <property type="evidence" value="ECO:0007669"/>
    <property type="project" value="InterPro"/>
</dbReference>
<evidence type="ECO:0000313" key="9">
    <source>
        <dbReference type="EMBL" id="GFR83462.1"/>
    </source>
</evidence>
<evidence type="ECO:0000256" key="8">
    <source>
        <dbReference type="RuleBase" id="RU000461"/>
    </source>
</evidence>
<evidence type="ECO:0000256" key="1">
    <source>
        <dbReference type="ARBA" id="ARBA00001971"/>
    </source>
</evidence>
<comment type="caution">
    <text evidence="9">The sequence shown here is derived from an EMBL/GenBank/DDBJ whole genome shotgun (WGS) entry which is preliminary data.</text>
</comment>
<dbReference type="GO" id="GO:0016705">
    <property type="term" value="F:oxidoreductase activity, acting on paired donors, with incorporation or reduction of molecular oxygen"/>
    <property type="evidence" value="ECO:0007669"/>
    <property type="project" value="InterPro"/>
</dbReference>
<sequence>MTLFLLSGIGVVCFNTRLGFLDPELSSKPDAMEYLKASKSVFRLLHQEISGGSILHGLYRNKTYRNFEAVQLKLKHYSGKELQKASQKLKEKQQNGTFDTEEPNLLFSLLSDPKIDLDDISNLMNSLYVGGTDSTAKSLQIFFYNLAMNPEKQEILYQEINEVLGPDQPLTPEALAQMPYLKAAIKESFRMMFPNLGISRFMPKDVVLSGYHVPEGTQVLICSSSVSKACFDNHDQYIPERWLRTEQGKRSDSTIHPMSVLPFGYGPRNCIGRRFAEQEMFLATVKVLQKLKIGLKPRSEGVQFIYSIFLEPEKPIAFIFSKR</sequence>
<dbReference type="Gene3D" id="1.10.630.10">
    <property type="entry name" value="Cytochrome P450"/>
    <property type="match status" value="1"/>
</dbReference>
<evidence type="ECO:0000256" key="2">
    <source>
        <dbReference type="ARBA" id="ARBA00010617"/>
    </source>
</evidence>
<keyword evidence="10" id="KW-1185">Reference proteome</keyword>
<organism evidence="9 10">
    <name type="scientific">Elysia marginata</name>
    <dbReference type="NCBI Taxonomy" id="1093978"/>
    <lineage>
        <taxon>Eukaryota</taxon>
        <taxon>Metazoa</taxon>
        <taxon>Spiralia</taxon>
        <taxon>Lophotrochozoa</taxon>
        <taxon>Mollusca</taxon>
        <taxon>Gastropoda</taxon>
        <taxon>Heterobranchia</taxon>
        <taxon>Euthyneura</taxon>
        <taxon>Panpulmonata</taxon>
        <taxon>Sacoglossa</taxon>
        <taxon>Placobranchoidea</taxon>
        <taxon>Plakobranchidae</taxon>
        <taxon>Elysia</taxon>
    </lineage>
</organism>
<evidence type="ECO:0000256" key="4">
    <source>
        <dbReference type="ARBA" id="ARBA00022723"/>
    </source>
</evidence>
<evidence type="ECO:0000256" key="6">
    <source>
        <dbReference type="ARBA" id="ARBA00023004"/>
    </source>
</evidence>
<dbReference type="GO" id="GO:0020037">
    <property type="term" value="F:heme binding"/>
    <property type="evidence" value="ECO:0007669"/>
    <property type="project" value="InterPro"/>
</dbReference>
<protein>
    <submittedName>
        <fullName evidence="9">Cholesterol side-chain cleavage enzyme, mitochondrial</fullName>
    </submittedName>
</protein>
<dbReference type="SUPFAM" id="SSF48264">
    <property type="entry name" value="Cytochrome P450"/>
    <property type="match status" value="1"/>
</dbReference>
<dbReference type="PRINTS" id="PR00359">
    <property type="entry name" value="BP450"/>
</dbReference>
<dbReference type="PANTHER" id="PTHR24279:SF120">
    <property type="entry name" value="CYTOCHROME P450"/>
    <property type="match status" value="1"/>
</dbReference>